<comment type="catalytic activity">
    <reaction evidence="1 10">
        <text>Endonucleolytic cleavage of DNA to give random double-stranded fragments with terminal 5'-phosphates, ATP is simultaneously hydrolyzed.</text>
        <dbReference type="EC" id="3.1.21.3"/>
    </reaction>
</comment>
<protein>
    <recommendedName>
        <fullName evidence="10">Type I restriction enzyme endonuclease subunit</fullName>
        <shortName evidence="10">R protein</shortName>
        <ecNumber evidence="10">3.1.21.3</ecNumber>
    </recommendedName>
</protein>
<reference evidence="13 14" key="1">
    <citation type="submission" date="2019-03" db="EMBL/GenBank/DDBJ databases">
        <title>Thermus tengchongensis species for the arsenic transformation mechanism.</title>
        <authorList>
            <person name="Yuan G.C."/>
        </authorList>
    </citation>
    <scope>NUCLEOTIDE SEQUENCE [LARGE SCALE GENOMIC DNA]</scope>
    <source>
        <strain evidence="13 14">15W</strain>
    </source>
</reference>
<dbReference type="InterPro" id="IPR004473">
    <property type="entry name" value="Restrct_endonuc_typeI_HsdR"/>
</dbReference>
<evidence type="ECO:0000313" key="14">
    <source>
        <dbReference type="Proteomes" id="UP000297668"/>
    </source>
</evidence>
<evidence type="ECO:0000256" key="8">
    <source>
        <dbReference type="ARBA" id="ARBA00022840"/>
    </source>
</evidence>
<dbReference type="GO" id="GO:0009035">
    <property type="term" value="F:type I site-specific deoxyribonuclease activity"/>
    <property type="evidence" value="ECO:0007669"/>
    <property type="project" value="UniProtKB-EC"/>
</dbReference>
<dbReference type="InterPro" id="IPR027417">
    <property type="entry name" value="P-loop_NTPase"/>
</dbReference>
<evidence type="ECO:0000256" key="5">
    <source>
        <dbReference type="ARBA" id="ARBA00022747"/>
    </source>
</evidence>
<evidence type="ECO:0000259" key="12">
    <source>
        <dbReference type="PROSITE" id="PS51192"/>
    </source>
</evidence>
<dbReference type="NCBIfam" id="TIGR00348">
    <property type="entry name" value="hsdR"/>
    <property type="match status" value="1"/>
</dbReference>
<dbReference type="InterPro" id="IPR040980">
    <property type="entry name" value="SWI2_SNF2"/>
</dbReference>
<dbReference type="Pfam" id="PF18766">
    <property type="entry name" value="SWI2_SNF2"/>
    <property type="match status" value="1"/>
</dbReference>
<organism evidence="13 14">
    <name type="scientific">Thermus tengchongensis</name>
    <dbReference type="NCBI Taxonomy" id="1214928"/>
    <lineage>
        <taxon>Bacteria</taxon>
        <taxon>Thermotogati</taxon>
        <taxon>Deinococcota</taxon>
        <taxon>Deinococci</taxon>
        <taxon>Thermales</taxon>
        <taxon>Thermaceae</taxon>
        <taxon>Thermus</taxon>
    </lineage>
</organism>
<dbReference type="RefSeq" id="WP_135260817.1">
    <property type="nucleotide sequence ID" value="NZ_SJZF01000021.1"/>
</dbReference>
<keyword evidence="11" id="KW-0175">Coiled coil</keyword>
<keyword evidence="8 10" id="KW-0067">ATP-binding</keyword>
<dbReference type="PROSITE" id="PS51192">
    <property type="entry name" value="HELICASE_ATP_BIND_1"/>
    <property type="match status" value="1"/>
</dbReference>
<comment type="caution">
    <text evidence="13">The sequence shown here is derived from an EMBL/GenBank/DDBJ whole genome shotgun (WGS) entry which is preliminary data.</text>
</comment>
<evidence type="ECO:0000256" key="9">
    <source>
        <dbReference type="ARBA" id="ARBA00023125"/>
    </source>
</evidence>
<dbReference type="PANTHER" id="PTHR30195:SF15">
    <property type="entry name" value="TYPE I RESTRICTION ENZYME HINDI ENDONUCLEASE SUBUNIT"/>
    <property type="match status" value="1"/>
</dbReference>
<comment type="function">
    <text evidence="10">Subunit R is required for both nuclease and ATPase activities, but not for modification.</text>
</comment>
<dbReference type="CDD" id="cd18030">
    <property type="entry name" value="DEXHc_RE_I_HsdR"/>
    <property type="match status" value="1"/>
</dbReference>
<dbReference type="GO" id="GO:0005524">
    <property type="term" value="F:ATP binding"/>
    <property type="evidence" value="ECO:0007669"/>
    <property type="project" value="UniProtKB-KW"/>
</dbReference>
<keyword evidence="6" id="KW-0255">Endonuclease</keyword>
<dbReference type="CDD" id="cd18800">
    <property type="entry name" value="SF2_C_EcoR124I-like"/>
    <property type="match status" value="1"/>
</dbReference>
<feature type="domain" description="Helicase ATP-binding" evidence="12">
    <location>
        <begin position="281"/>
        <end position="441"/>
    </location>
</feature>
<dbReference type="InterPro" id="IPR007409">
    <property type="entry name" value="Restrct_endonuc_type1_HsdR_N"/>
</dbReference>
<dbReference type="InterPro" id="IPR055180">
    <property type="entry name" value="HsdR_RecA-like_helicase_dom_2"/>
</dbReference>
<evidence type="ECO:0000256" key="6">
    <source>
        <dbReference type="ARBA" id="ARBA00022759"/>
    </source>
</evidence>
<dbReference type="Gene3D" id="3.40.50.300">
    <property type="entry name" value="P-loop containing nucleotide triphosphate hydrolases"/>
    <property type="match status" value="3"/>
</dbReference>
<dbReference type="GO" id="GO:0009307">
    <property type="term" value="P:DNA restriction-modification system"/>
    <property type="evidence" value="ECO:0007669"/>
    <property type="project" value="UniProtKB-KW"/>
</dbReference>
<dbReference type="EMBL" id="SJZF01000021">
    <property type="protein sequence ID" value="TFU25464.1"/>
    <property type="molecule type" value="Genomic_DNA"/>
</dbReference>
<keyword evidence="4 10" id="KW-0547">Nucleotide-binding</keyword>
<evidence type="ECO:0000256" key="1">
    <source>
        <dbReference type="ARBA" id="ARBA00000851"/>
    </source>
</evidence>
<dbReference type="Pfam" id="PF22679">
    <property type="entry name" value="T1R_D3-like"/>
    <property type="match status" value="1"/>
</dbReference>
<accession>A0A4Y9F8H0</accession>
<gene>
    <name evidence="13" type="ORF">E0687_10685</name>
</gene>
<proteinExistence type="inferred from homology"/>
<dbReference type="EC" id="3.1.21.3" evidence="10"/>
<dbReference type="SUPFAM" id="SSF52540">
    <property type="entry name" value="P-loop containing nucleoside triphosphate hydrolases"/>
    <property type="match status" value="2"/>
</dbReference>
<evidence type="ECO:0000256" key="11">
    <source>
        <dbReference type="SAM" id="Coils"/>
    </source>
</evidence>
<name>A0A4Y9F8H0_9DEIN</name>
<evidence type="ECO:0000256" key="2">
    <source>
        <dbReference type="ARBA" id="ARBA00008598"/>
    </source>
</evidence>
<dbReference type="CDD" id="cd22332">
    <property type="entry name" value="HsdR_N"/>
    <property type="match status" value="1"/>
</dbReference>
<evidence type="ECO:0000256" key="7">
    <source>
        <dbReference type="ARBA" id="ARBA00022801"/>
    </source>
</evidence>
<evidence type="ECO:0000256" key="10">
    <source>
        <dbReference type="RuleBase" id="RU364115"/>
    </source>
</evidence>
<dbReference type="PANTHER" id="PTHR30195">
    <property type="entry name" value="TYPE I SITE-SPECIFIC DEOXYRIBONUCLEASE PROTEIN SUBUNIT M AND R"/>
    <property type="match status" value="1"/>
</dbReference>
<evidence type="ECO:0000313" key="13">
    <source>
        <dbReference type="EMBL" id="TFU25464.1"/>
    </source>
</evidence>
<keyword evidence="9 10" id="KW-0238">DNA-binding</keyword>
<sequence>MSLSSERHNVQNPLIRYATEVGWVYIPPEEALRLRGGEAKPFLHPVLVEQLQRLNPEAVTNAAKAEEVVRRLLSLRPDIEGNYEAWEYLRGLKTVFVEAERRERNLRLLDPEHPERNRFHVTDEFSFQSGVHRIRADVVFLVNGIPVLIVETKAATRLEGIAEAFDQIRRYHQEAPELMAQAQLFALTQLVQFFYGATWSLSRKTLFNWRGDVGANHDSPLRINRNAPRSDFETLVKSFVAPRRVLRVLTDFILFARKDGELSKVILRPHQMRAVERVLGRARDPQKQRGLVWHTQGSGKTYTMLTIARRLLETPEFQNPTVLLIVDRNELEQQLFQNLEALGFGHVHLATSKRHLRHLLQRDTRGLIVSMIHKFDDMPANLCTRRNVFVLVDEAHRSTGGDLGNYLMGALPNATFIGFTGTPIDKTAHGKGTFKTFGGDDPQGYLDKYSIRESIEDGTTVPLHYQLAPNDLMADREAMEREFWAVAELEGVADVEEINRVLDRAVTLTNMLKNRDRVEKIAAFVANHFKTYVQPMGYKAFLVAADREACVLYKEALDRHLPPEWSAVVISSGHNDPPHLKRHHLSEEEERRLRQAFRKPGENPQIFIVTEKLLTGYDAPILYCMYLDKPMRDHVLLQAIARVNRPYESEDGQRKTTGLILDFVGIFEDLERALAFDSQDVSGVVQGIEVLKARFQELMEEARAQHLTLVAGKGGDEAIEAVLEHFRDKEAREGFYRFFRELEELYEILSPDPFLRPYLEDYQRLVEMYRLLRTAYEPHVPVDKSFLRKTAEIVQRHTRADAVQEPRATYEIGPAALLALLNEAKPETVKVFNLLKELHRLVEEQGRAAPYLLSIGERAEAIRRRFEERQMESQEALRELEELVKQLKQAHEERASSPLSPQAFAVEWWLRTHRVDPEGAIQVAQRMERAFSQFPHWMHNRKQEGDLRSELYGALSDIGVSEVVAWADAILNLLRRAAE</sequence>
<dbReference type="Gene3D" id="3.90.1570.50">
    <property type="match status" value="1"/>
</dbReference>
<dbReference type="GO" id="GO:0003677">
    <property type="term" value="F:DNA binding"/>
    <property type="evidence" value="ECO:0007669"/>
    <property type="project" value="UniProtKB-KW"/>
</dbReference>
<dbReference type="Pfam" id="PF04313">
    <property type="entry name" value="HSDR_N"/>
    <property type="match status" value="1"/>
</dbReference>
<comment type="similarity">
    <text evidence="2 10">Belongs to the HsdR family.</text>
</comment>
<keyword evidence="3" id="KW-0540">Nuclease</keyword>
<evidence type="ECO:0000256" key="4">
    <source>
        <dbReference type="ARBA" id="ARBA00022741"/>
    </source>
</evidence>
<dbReference type="Proteomes" id="UP000297668">
    <property type="component" value="Unassembled WGS sequence"/>
</dbReference>
<dbReference type="InterPro" id="IPR014001">
    <property type="entry name" value="Helicase_ATP-bd"/>
</dbReference>
<keyword evidence="7 10" id="KW-0378">Hydrolase</keyword>
<keyword evidence="5 10" id="KW-0680">Restriction system</keyword>
<dbReference type="SMART" id="SM00487">
    <property type="entry name" value="DEXDc"/>
    <property type="match status" value="1"/>
</dbReference>
<feature type="coiled-coil region" evidence="11">
    <location>
        <begin position="863"/>
        <end position="897"/>
    </location>
</feature>
<dbReference type="InterPro" id="IPR051268">
    <property type="entry name" value="Type-I_R_enzyme_R_subunit"/>
</dbReference>
<comment type="subunit">
    <text evidence="10">The type I restriction/modification system is composed of three polypeptides R, M and S.</text>
</comment>
<dbReference type="AlphaFoldDB" id="A0A4Y9F8H0"/>
<evidence type="ECO:0000256" key="3">
    <source>
        <dbReference type="ARBA" id="ARBA00022722"/>
    </source>
</evidence>